<dbReference type="Pfam" id="PF07228">
    <property type="entry name" value="SpoIIE"/>
    <property type="match status" value="1"/>
</dbReference>
<feature type="transmembrane region" description="Helical" evidence="2">
    <location>
        <begin position="107"/>
        <end position="126"/>
    </location>
</feature>
<keyword evidence="2" id="KW-0812">Transmembrane</keyword>
<dbReference type="RefSeq" id="WP_237853000.1">
    <property type="nucleotide sequence ID" value="NZ_JAKLWS010000005.1"/>
</dbReference>
<comment type="caution">
    <text evidence="4">The sequence shown here is derived from an EMBL/GenBank/DDBJ whole genome shotgun (WGS) entry which is preliminary data.</text>
</comment>
<dbReference type="SUPFAM" id="SSF81606">
    <property type="entry name" value="PP2C-like"/>
    <property type="match status" value="1"/>
</dbReference>
<dbReference type="Proteomes" id="UP001165366">
    <property type="component" value="Unassembled WGS sequence"/>
</dbReference>
<reference evidence="4" key="2">
    <citation type="submission" date="2024-05" db="EMBL/GenBank/DDBJ databases">
        <title>Rhodohalobacter halophilus gen. nov., sp. nov., a moderately halophilic member of the family Balneolaceae.</title>
        <authorList>
            <person name="Xia J."/>
        </authorList>
    </citation>
    <scope>NUCLEOTIDE SEQUENCE</scope>
    <source>
        <strain evidence="4">WB101</strain>
    </source>
</reference>
<dbReference type="InterPro" id="IPR001932">
    <property type="entry name" value="PPM-type_phosphatase-like_dom"/>
</dbReference>
<dbReference type="InterPro" id="IPR052016">
    <property type="entry name" value="Bact_Sigma-Reg"/>
</dbReference>
<evidence type="ECO:0000313" key="4">
    <source>
        <dbReference type="EMBL" id="MCG2588156.1"/>
    </source>
</evidence>
<sequence>MGLKNETRSSYSTKAFYEEYVTGMNSKQLGKEFQSDSERIKQLYHDALQEQNPGVPAQRIPVVQKFLSLLSSLTKRLNPVRRLVFGISVVSFVAHYVFSFVGLSGFLIHPLFLPLSFAGMLLILLIELLEKSDVQKELDFAREIQLSLLPPSNVKSNQLEMYSFAATAQEVGGDYVDIVESENGTYILIADVSGKGMSAALYMVRIQALVHLLIKKMEPSPKELFMELNNYVKSNKRDKTFVTACAAYFPHDENHFHFARAGHNIPLVFSKKHDATFRLDTDGFALGMTSTKALGKKLQEKKFLFEPGDSLLLYTDGLVEARNNQNEEYGEDRLDGILSIYGSLHAKTITQKIRSSIELFIGDEKPIDDITFTTIHKNEKPKNLSE</sequence>
<feature type="transmembrane region" description="Helical" evidence="2">
    <location>
        <begin position="83"/>
        <end position="101"/>
    </location>
</feature>
<keyword evidence="2" id="KW-1133">Transmembrane helix</keyword>
<proteinExistence type="predicted"/>
<keyword evidence="1" id="KW-0378">Hydrolase</keyword>
<dbReference type="SMART" id="SM00331">
    <property type="entry name" value="PP2C_SIG"/>
    <property type="match status" value="1"/>
</dbReference>
<organism evidence="4 5">
    <name type="scientific">Rhodohalobacter sulfatireducens</name>
    <dbReference type="NCBI Taxonomy" id="2911366"/>
    <lineage>
        <taxon>Bacteria</taxon>
        <taxon>Pseudomonadati</taxon>
        <taxon>Balneolota</taxon>
        <taxon>Balneolia</taxon>
        <taxon>Balneolales</taxon>
        <taxon>Balneolaceae</taxon>
        <taxon>Rhodohalobacter</taxon>
    </lineage>
</organism>
<evidence type="ECO:0000256" key="1">
    <source>
        <dbReference type="ARBA" id="ARBA00022801"/>
    </source>
</evidence>
<reference evidence="4" key="1">
    <citation type="submission" date="2022-01" db="EMBL/GenBank/DDBJ databases">
        <authorList>
            <person name="Wang Y."/>
        </authorList>
    </citation>
    <scope>NUCLEOTIDE SEQUENCE</scope>
    <source>
        <strain evidence="4">WB101</strain>
    </source>
</reference>
<dbReference type="PANTHER" id="PTHR43156:SF2">
    <property type="entry name" value="STAGE II SPORULATION PROTEIN E"/>
    <property type="match status" value="1"/>
</dbReference>
<protein>
    <submittedName>
        <fullName evidence="4">Serine/threonine-protein phosphatase</fullName>
    </submittedName>
</protein>
<dbReference type="InterPro" id="IPR036457">
    <property type="entry name" value="PPM-type-like_dom_sf"/>
</dbReference>
<feature type="domain" description="PPM-type phosphatase" evidence="3">
    <location>
        <begin position="156"/>
        <end position="377"/>
    </location>
</feature>
<keyword evidence="5" id="KW-1185">Reference proteome</keyword>
<dbReference type="EMBL" id="JAKLWS010000005">
    <property type="protein sequence ID" value="MCG2588156.1"/>
    <property type="molecule type" value="Genomic_DNA"/>
</dbReference>
<dbReference type="PANTHER" id="PTHR43156">
    <property type="entry name" value="STAGE II SPORULATION PROTEIN E-RELATED"/>
    <property type="match status" value="1"/>
</dbReference>
<keyword evidence="2" id="KW-0472">Membrane</keyword>
<evidence type="ECO:0000313" key="5">
    <source>
        <dbReference type="Proteomes" id="UP001165366"/>
    </source>
</evidence>
<evidence type="ECO:0000256" key="2">
    <source>
        <dbReference type="SAM" id="Phobius"/>
    </source>
</evidence>
<gene>
    <name evidence="4" type="ORF">L6773_06235</name>
</gene>
<accession>A0ABS9KBE7</accession>
<name>A0ABS9KBE7_9BACT</name>
<dbReference type="Gene3D" id="3.60.40.10">
    <property type="entry name" value="PPM-type phosphatase domain"/>
    <property type="match status" value="1"/>
</dbReference>
<evidence type="ECO:0000259" key="3">
    <source>
        <dbReference type="SMART" id="SM00331"/>
    </source>
</evidence>